<comment type="caution">
    <text evidence="1">The sequence shown here is derived from an EMBL/GenBank/DDBJ whole genome shotgun (WGS) entry which is preliminary data.</text>
</comment>
<accession>A0AAU9KJ92</accession>
<evidence type="ECO:0000313" key="2">
    <source>
        <dbReference type="Proteomes" id="UP001162131"/>
    </source>
</evidence>
<proteinExistence type="predicted"/>
<organism evidence="1 2">
    <name type="scientific">Blepharisma stoltei</name>
    <dbReference type="NCBI Taxonomy" id="1481888"/>
    <lineage>
        <taxon>Eukaryota</taxon>
        <taxon>Sar</taxon>
        <taxon>Alveolata</taxon>
        <taxon>Ciliophora</taxon>
        <taxon>Postciliodesmatophora</taxon>
        <taxon>Heterotrichea</taxon>
        <taxon>Heterotrichida</taxon>
        <taxon>Blepharismidae</taxon>
        <taxon>Blepharisma</taxon>
    </lineage>
</organism>
<protein>
    <submittedName>
        <fullName evidence="1">Uncharacterized protein</fullName>
    </submittedName>
</protein>
<dbReference type="EMBL" id="CAJZBQ010000057">
    <property type="protein sequence ID" value="CAG9334092.1"/>
    <property type="molecule type" value="Genomic_DNA"/>
</dbReference>
<dbReference type="AlphaFoldDB" id="A0AAU9KJ92"/>
<gene>
    <name evidence="1" type="ORF">BSTOLATCC_MIC59894</name>
</gene>
<keyword evidence="2" id="KW-1185">Reference proteome</keyword>
<name>A0AAU9KJ92_9CILI</name>
<sequence length="122" mass="14461">MKAIDFFKIYFDNEVLGEILTNSWRYCTKKLSEKQKQKDLNSPEIDILNEEFSQLIIEEAKEDEKESKVPEIINSKKIKEIDMIELEAYIGVILRWELIGNQIITCIGILMDYERVVLYQRP</sequence>
<evidence type="ECO:0000313" key="1">
    <source>
        <dbReference type="EMBL" id="CAG9334092.1"/>
    </source>
</evidence>
<dbReference type="Proteomes" id="UP001162131">
    <property type="component" value="Unassembled WGS sequence"/>
</dbReference>
<reference evidence="1" key="1">
    <citation type="submission" date="2021-09" db="EMBL/GenBank/DDBJ databases">
        <authorList>
            <consortium name="AG Swart"/>
            <person name="Singh M."/>
            <person name="Singh A."/>
            <person name="Seah K."/>
            <person name="Emmerich C."/>
        </authorList>
    </citation>
    <scope>NUCLEOTIDE SEQUENCE</scope>
    <source>
        <strain evidence="1">ATCC30299</strain>
    </source>
</reference>